<accession>A0A0S2DND6</accession>
<name>A0A0S2DND6_LYSEN</name>
<protein>
    <submittedName>
        <fullName evidence="1">Uncharacterized protein</fullName>
    </submittedName>
</protein>
<dbReference type="EMBL" id="CP013140">
    <property type="protein sequence ID" value="ALN60044.1"/>
    <property type="molecule type" value="Genomic_DNA"/>
</dbReference>
<sequence>MLKYRFRGVGAGRKEEAWDDGVDLWIDDLRHRVTTYGDP</sequence>
<reference evidence="1 2" key="1">
    <citation type="submission" date="2015-11" db="EMBL/GenBank/DDBJ databases">
        <title>Genome sequences of Lysobacter enzymogenes strain C3 and Lysobacter antibioticus ATCC 29479.</title>
        <authorList>
            <person name="Kobayashi D.Y."/>
        </authorList>
    </citation>
    <scope>NUCLEOTIDE SEQUENCE [LARGE SCALE GENOMIC DNA]</scope>
    <source>
        <strain evidence="1 2">C3</strain>
    </source>
</reference>
<dbReference type="KEGG" id="lez:GLE_4703"/>
<evidence type="ECO:0000313" key="1">
    <source>
        <dbReference type="EMBL" id="ALN60044.1"/>
    </source>
</evidence>
<gene>
    <name evidence="1" type="ORF">GLE_4703</name>
</gene>
<dbReference type="Proteomes" id="UP000061569">
    <property type="component" value="Chromosome"/>
</dbReference>
<dbReference type="PATRIC" id="fig|69.6.peg.4637"/>
<dbReference type="AlphaFoldDB" id="A0A0S2DND6"/>
<organism evidence="1 2">
    <name type="scientific">Lysobacter enzymogenes</name>
    <dbReference type="NCBI Taxonomy" id="69"/>
    <lineage>
        <taxon>Bacteria</taxon>
        <taxon>Pseudomonadati</taxon>
        <taxon>Pseudomonadota</taxon>
        <taxon>Gammaproteobacteria</taxon>
        <taxon>Lysobacterales</taxon>
        <taxon>Lysobacteraceae</taxon>
        <taxon>Lysobacter</taxon>
    </lineage>
</organism>
<proteinExistence type="predicted"/>
<evidence type="ECO:0000313" key="2">
    <source>
        <dbReference type="Proteomes" id="UP000061569"/>
    </source>
</evidence>